<dbReference type="VEuPathDB" id="FungiDB:HpaG809010"/>
<feature type="region of interest" description="Disordered" evidence="1">
    <location>
        <begin position="53"/>
        <end position="84"/>
    </location>
</feature>
<sequence length="96" mass="10227">MERPQTCGCTTCECDGLACGLVVSTTAHGHGVPDRHTMNPDSGDCIEMQVAPKTHHPNKSSGLAHGCPPNGQHPSENEPIANVDNTMILVRLENRT</sequence>
<evidence type="ECO:0000256" key="1">
    <source>
        <dbReference type="SAM" id="MobiDB-lite"/>
    </source>
</evidence>
<organism evidence="2 3">
    <name type="scientific">Hyaloperonospora arabidopsidis (strain Emoy2)</name>
    <name type="common">Downy mildew agent</name>
    <name type="synonym">Peronospora arabidopsidis</name>
    <dbReference type="NCBI Taxonomy" id="559515"/>
    <lineage>
        <taxon>Eukaryota</taxon>
        <taxon>Sar</taxon>
        <taxon>Stramenopiles</taxon>
        <taxon>Oomycota</taxon>
        <taxon>Peronosporomycetes</taxon>
        <taxon>Peronosporales</taxon>
        <taxon>Peronosporaceae</taxon>
        <taxon>Hyaloperonospora</taxon>
    </lineage>
</organism>
<dbReference type="InParanoid" id="M4BRH0"/>
<evidence type="ECO:0000313" key="2">
    <source>
        <dbReference type="EnsemblProtists" id="HpaP809010"/>
    </source>
</evidence>
<reference evidence="3" key="1">
    <citation type="journal article" date="2010" name="Science">
        <title>Signatures of adaptation to obligate biotrophy in the Hyaloperonospora arabidopsidis genome.</title>
        <authorList>
            <person name="Baxter L."/>
            <person name="Tripathy S."/>
            <person name="Ishaque N."/>
            <person name="Boot N."/>
            <person name="Cabral A."/>
            <person name="Kemen E."/>
            <person name="Thines M."/>
            <person name="Ah-Fong A."/>
            <person name="Anderson R."/>
            <person name="Badejoko W."/>
            <person name="Bittner-Eddy P."/>
            <person name="Boore J.L."/>
            <person name="Chibucos M.C."/>
            <person name="Coates M."/>
            <person name="Dehal P."/>
            <person name="Delehaunty K."/>
            <person name="Dong S."/>
            <person name="Downton P."/>
            <person name="Dumas B."/>
            <person name="Fabro G."/>
            <person name="Fronick C."/>
            <person name="Fuerstenberg S.I."/>
            <person name="Fulton L."/>
            <person name="Gaulin E."/>
            <person name="Govers F."/>
            <person name="Hughes L."/>
            <person name="Humphray S."/>
            <person name="Jiang R.H."/>
            <person name="Judelson H."/>
            <person name="Kamoun S."/>
            <person name="Kyung K."/>
            <person name="Meijer H."/>
            <person name="Minx P."/>
            <person name="Morris P."/>
            <person name="Nelson J."/>
            <person name="Phuntumart V."/>
            <person name="Qutob D."/>
            <person name="Rehmany A."/>
            <person name="Rougon-Cardoso A."/>
            <person name="Ryden P."/>
            <person name="Torto-Alalibo T."/>
            <person name="Studholme D."/>
            <person name="Wang Y."/>
            <person name="Win J."/>
            <person name="Wood J."/>
            <person name="Clifton S.W."/>
            <person name="Rogers J."/>
            <person name="Van den Ackerveken G."/>
            <person name="Jones J.D."/>
            <person name="McDowell J.M."/>
            <person name="Beynon J."/>
            <person name="Tyler B.M."/>
        </authorList>
    </citation>
    <scope>NUCLEOTIDE SEQUENCE [LARGE SCALE GENOMIC DNA]</scope>
    <source>
        <strain evidence="3">Emoy2</strain>
    </source>
</reference>
<dbReference type="EMBL" id="JH598638">
    <property type="status" value="NOT_ANNOTATED_CDS"/>
    <property type="molecule type" value="Genomic_DNA"/>
</dbReference>
<dbReference type="AlphaFoldDB" id="M4BRH0"/>
<reference evidence="2" key="2">
    <citation type="submission" date="2015-06" db="UniProtKB">
        <authorList>
            <consortium name="EnsemblProtists"/>
        </authorList>
    </citation>
    <scope>IDENTIFICATION</scope>
    <source>
        <strain evidence="2">Emoy2</strain>
    </source>
</reference>
<accession>M4BRH0</accession>
<name>M4BRH0_HYAAE</name>
<keyword evidence="3" id="KW-1185">Reference proteome</keyword>
<protein>
    <submittedName>
        <fullName evidence="2">Uncharacterized protein</fullName>
    </submittedName>
</protein>
<proteinExistence type="predicted"/>
<dbReference type="EnsemblProtists" id="HpaT809010">
    <property type="protein sequence ID" value="HpaP809010"/>
    <property type="gene ID" value="HpaG809010"/>
</dbReference>
<evidence type="ECO:0000313" key="3">
    <source>
        <dbReference type="Proteomes" id="UP000011713"/>
    </source>
</evidence>
<dbReference type="Proteomes" id="UP000011713">
    <property type="component" value="Unassembled WGS sequence"/>
</dbReference>
<dbReference type="HOGENOM" id="CLU_174373_0_0_1"/>